<dbReference type="PANTHER" id="PTHR12526">
    <property type="entry name" value="GLYCOSYLTRANSFERASE"/>
    <property type="match status" value="1"/>
</dbReference>
<dbReference type="Pfam" id="PF13439">
    <property type="entry name" value="Glyco_transf_4"/>
    <property type="match status" value="1"/>
</dbReference>
<dbReference type="CDD" id="cd03820">
    <property type="entry name" value="GT4_AmsD-like"/>
    <property type="match status" value="1"/>
</dbReference>
<dbReference type="GO" id="GO:0016757">
    <property type="term" value="F:glycosyltransferase activity"/>
    <property type="evidence" value="ECO:0007669"/>
    <property type="project" value="InterPro"/>
</dbReference>
<dbReference type="AlphaFoldDB" id="A0A4S8RSJ2"/>
<accession>A0A4S8RSJ2</accession>
<keyword evidence="3" id="KW-0808">Transferase</keyword>
<reference evidence="3 4" key="1">
    <citation type="submission" date="2019-03" db="EMBL/GenBank/DDBJ databases">
        <title>Muricauda SCR12 sp.nov, a marine bacterium isolated from Pacific Ocean:the Okinawa trough.</title>
        <authorList>
            <person name="Liu L."/>
        </authorList>
    </citation>
    <scope>NUCLEOTIDE SEQUENCE [LARGE SCALE GENOMIC DNA]</scope>
    <source>
        <strain evidence="3 4">SCR12</strain>
    </source>
</reference>
<dbReference type="OrthoDB" id="9801609at2"/>
<dbReference type="InterPro" id="IPR028098">
    <property type="entry name" value="Glyco_trans_4-like_N"/>
</dbReference>
<evidence type="ECO:0000259" key="1">
    <source>
        <dbReference type="Pfam" id="PF00534"/>
    </source>
</evidence>
<keyword evidence="4" id="KW-1185">Reference proteome</keyword>
<dbReference type="RefSeq" id="WP_136567111.1">
    <property type="nucleotide sequence ID" value="NZ_SNTZ01000009.1"/>
</dbReference>
<feature type="domain" description="Glycosyl transferase family 1" evidence="1">
    <location>
        <begin position="187"/>
        <end position="343"/>
    </location>
</feature>
<dbReference type="Gene3D" id="3.40.50.2000">
    <property type="entry name" value="Glycogen Phosphorylase B"/>
    <property type="match status" value="2"/>
</dbReference>
<dbReference type="EMBL" id="SNTZ01000009">
    <property type="protein sequence ID" value="THV58109.1"/>
    <property type="molecule type" value="Genomic_DNA"/>
</dbReference>
<evidence type="ECO:0000259" key="2">
    <source>
        <dbReference type="Pfam" id="PF13439"/>
    </source>
</evidence>
<proteinExistence type="predicted"/>
<dbReference type="InterPro" id="IPR001296">
    <property type="entry name" value="Glyco_trans_1"/>
</dbReference>
<sequence>MSKKQSIAFLSFNLTSGGAERVFSNLANEFSADYPVSMITIEKCTPFYELDQRVQRWDCGLSIAKKGPVSRYFSYITTAIKLRKLIKEKKIDLVVSASPTVNVFAILGCMGTNTKCVISEVNNPIVDPPNLFWKTWRDLLYNKSDCLISQTQSSKDFFSKIMDNNKIVVLPNPLNPDFQSQRVLPIKRPGNKTILTVGRLDSNKAQDILIRAFANIPHKDWTVKLLGDGVEMESLKQLSEELGVGEQIHFAGRQSNVANYYKEADIFVFTSRSEGLPNALIEAQYFGLPCISTDCPFGPSEIIEDGTNGYLIEVDSVEQLEEKLVHLINEPGVRDTFSENSIKASKKYEMGSVKKQWEELFNSLA</sequence>
<organism evidence="3 4">
    <name type="scientific">Flagellimonas alvinocaridis</name>
    <dbReference type="NCBI Taxonomy" id="2530200"/>
    <lineage>
        <taxon>Bacteria</taxon>
        <taxon>Pseudomonadati</taxon>
        <taxon>Bacteroidota</taxon>
        <taxon>Flavobacteriia</taxon>
        <taxon>Flavobacteriales</taxon>
        <taxon>Flavobacteriaceae</taxon>
        <taxon>Flagellimonas</taxon>
    </lineage>
</organism>
<evidence type="ECO:0000313" key="3">
    <source>
        <dbReference type="EMBL" id="THV58109.1"/>
    </source>
</evidence>
<name>A0A4S8RSJ2_9FLAO</name>
<protein>
    <submittedName>
        <fullName evidence="3">Glycosyltransferase family 4 protein</fullName>
    </submittedName>
</protein>
<feature type="domain" description="Glycosyltransferase subfamily 4-like N-terminal" evidence="2">
    <location>
        <begin position="17"/>
        <end position="177"/>
    </location>
</feature>
<gene>
    <name evidence="3" type="ORF">EZV76_13565</name>
</gene>
<comment type="caution">
    <text evidence="3">The sequence shown here is derived from an EMBL/GenBank/DDBJ whole genome shotgun (WGS) entry which is preliminary data.</text>
</comment>
<dbReference type="Pfam" id="PF00534">
    <property type="entry name" value="Glycos_transf_1"/>
    <property type="match status" value="1"/>
</dbReference>
<evidence type="ECO:0000313" key="4">
    <source>
        <dbReference type="Proteomes" id="UP000310406"/>
    </source>
</evidence>
<dbReference type="SUPFAM" id="SSF53756">
    <property type="entry name" value="UDP-Glycosyltransferase/glycogen phosphorylase"/>
    <property type="match status" value="1"/>
</dbReference>
<dbReference type="Proteomes" id="UP000310406">
    <property type="component" value="Unassembled WGS sequence"/>
</dbReference>